<feature type="domain" description="Reverse transcriptase" evidence="1">
    <location>
        <begin position="65"/>
        <end position="176"/>
    </location>
</feature>
<dbReference type="SUPFAM" id="SSF56672">
    <property type="entry name" value="DNA/RNA polymerases"/>
    <property type="match status" value="1"/>
</dbReference>
<dbReference type="Gene3D" id="3.30.70.270">
    <property type="match status" value="1"/>
</dbReference>
<dbReference type="InParanoid" id="A0A1U8QAJ6"/>
<dbReference type="PANTHER" id="PTHR24559">
    <property type="entry name" value="TRANSPOSON TY3-I GAG-POL POLYPROTEIN"/>
    <property type="match status" value="1"/>
</dbReference>
<evidence type="ECO:0000313" key="2">
    <source>
        <dbReference type="Proteomes" id="UP000189703"/>
    </source>
</evidence>
<name>A0A1U8QAJ6_NELNU</name>
<dbReference type="OrthoDB" id="1928766at2759"/>
<dbReference type="Proteomes" id="UP000189703">
    <property type="component" value="Unplaced"/>
</dbReference>
<reference evidence="3" key="1">
    <citation type="submission" date="2025-08" db="UniProtKB">
        <authorList>
            <consortium name="RefSeq"/>
        </authorList>
    </citation>
    <scope>IDENTIFICATION</scope>
</reference>
<dbReference type="InterPro" id="IPR043128">
    <property type="entry name" value="Rev_trsase/Diguanyl_cyclase"/>
</dbReference>
<sequence length="200" mass="22821">MSGLDLELVCHSLCIDPKFRPVKQPQRIFEPEITLKIKEEVERLLKVGFIKPIAHPQGLADVVLVKKKNVQLRCCIDFRDLNKACPKDGFPLPNVLIDSTTGHELFSFLDAYSGYNQIFMDPADAPHTAFKTPIGNFYYKMMPFGLKNVRVTYQRAMTSVFNDMIHKEIEFYVDDGCQSKEKRRALRGFEKGVQGAENSS</sequence>
<gene>
    <name evidence="3" type="primary">LOC109115727</name>
</gene>
<organism evidence="2 3">
    <name type="scientific">Nelumbo nucifera</name>
    <name type="common">Sacred lotus</name>
    <dbReference type="NCBI Taxonomy" id="4432"/>
    <lineage>
        <taxon>Eukaryota</taxon>
        <taxon>Viridiplantae</taxon>
        <taxon>Streptophyta</taxon>
        <taxon>Embryophyta</taxon>
        <taxon>Tracheophyta</taxon>
        <taxon>Spermatophyta</taxon>
        <taxon>Magnoliopsida</taxon>
        <taxon>Proteales</taxon>
        <taxon>Nelumbonaceae</taxon>
        <taxon>Nelumbo</taxon>
    </lineage>
</organism>
<evidence type="ECO:0000259" key="1">
    <source>
        <dbReference type="Pfam" id="PF00078"/>
    </source>
</evidence>
<dbReference type="Gene3D" id="3.10.10.10">
    <property type="entry name" value="HIV Type 1 Reverse Transcriptase, subunit A, domain 1"/>
    <property type="match status" value="1"/>
</dbReference>
<evidence type="ECO:0000313" key="3">
    <source>
        <dbReference type="RefSeq" id="XP_019055587.1"/>
    </source>
</evidence>
<dbReference type="OMA" id="CASEIYH"/>
<dbReference type="PANTHER" id="PTHR24559:SF431">
    <property type="entry name" value="RNA-DIRECTED DNA POLYMERASE HOMOLOG"/>
    <property type="match status" value="1"/>
</dbReference>
<proteinExistence type="predicted"/>
<accession>A0A1U8QAJ6</accession>
<dbReference type="InterPro" id="IPR053134">
    <property type="entry name" value="RNA-dir_DNA_polymerase"/>
</dbReference>
<dbReference type="AlphaFoldDB" id="A0A1U8QAJ6"/>
<dbReference type="InterPro" id="IPR000477">
    <property type="entry name" value="RT_dom"/>
</dbReference>
<dbReference type="Pfam" id="PF00078">
    <property type="entry name" value="RVT_1"/>
    <property type="match status" value="1"/>
</dbReference>
<protein>
    <submittedName>
        <fullName evidence="3">Uncharacterized protein LOC109115727</fullName>
    </submittedName>
</protein>
<dbReference type="KEGG" id="nnu:109115727"/>
<dbReference type="GeneID" id="109115727"/>
<dbReference type="CDD" id="cd01647">
    <property type="entry name" value="RT_LTR"/>
    <property type="match status" value="1"/>
</dbReference>
<dbReference type="RefSeq" id="XP_019055587.1">
    <property type="nucleotide sequence ID" value="XM_019200042.1"/>
</dbReference>
<dbReference type="STRING" id="4432.A0A1U8QAJ6"/>
<keyword evidence="2" id="KW-1185">Reference proteome</keyword>
<dbReference type="InterPro" id="IPR043502">
    <property type="entry name" value="DNA/RNA_pol_sf"/>
</dbReference>